<dbReference type="AlphaFoldDB" id="A0A371K690"/>
<reference evidence="1 2" key="1">
    <citation type="submission" date="2018-08" db="EMBL/GenBank/DDBJ databases">
        <title>Lysobacter sp. zong2l5, whole genome shotgun sequence.</title>
        <authorList>
            <person name="Zhang X."/>
            <person name="Feng G."/>
            <person name="Zhu H."/>
        </authorList>
    </citation>
    <scope>NUCLEOTIDE SEQUENCE [LARGE SCALE GENOMIC DNA]</scope>
    <source>
        <strain evidence="2">zong2l5</strain>
    </source>
</reference>
<evidence type="ECO:0000313" key="1">
    <source>
        <dbReference type="EMBL" id="RDZ29469.1"/>
    </source>
</evidence>
<sequence>MGVLTAPVAAEPTYACTAETEGHMFLVAYDHPVDPGYYYQCRGGAWRLVGICTPGAGCPPVPDPEGPIVEM</sequence>
<organism evidence="1 2">
    <name type="scientific">Lysobacter silvisoli</name>
    <dbReference type="NCBI Taxonomy" id="2293254"/>
    <lineage>
        <taxon>Bacteria</taxon>
        <taxon>Pseudomonadati</taxon>
        <taxon>Pseudomonadota</taxon>
        <taxon>Gammaproteobacteria</taxon>
        <taxon>Lysobacterales</taxon>
        <taxon>Lysobacteraceae</taxon>
        <taxon>Lysobacter</taxon>
    </lineage>
</organism>
<dbReference type="EMBL" id="QTSU01000001">
    <property type="protein sequence ID" value="RDZ29469.1"/>
    <property type="molecule type" value="Genomic_DNA"/>
</dbReference>
<dbReference type="RefSeq" id="WP_115858907.1">
    <property type="nucleotide sequence ID" value="NZ_QTSU01000001.1"/>
</dbReference>
<proteinExistence type="predicted"/>
<comment type="caution">
    <text evidence="1">The sequence shown here is derived from an EMBL/GenBank/DDBJ whole genome shotgun (WGS) entry which is preliminary data.</text>
</comment>
<dbReference type="Proteomes" id="UP000264492">
    <property type="component" value="Unassembled WGS sequence"/>
</dbReference>
<name>A0A371K690_9GAMM</name>
<accession>A0A371K690</accession>
<protein>
    <submittedName>
        <fullName evidence="1">Uncharacterized protein</fullName>
    </submittedName>
</protein>
<gene>
    <name evidence="1" type="ORF">DX914_10440</name>
</gene>
<dbReference type="OrthoDB" id="6025762at2"/>
<evidence type="ECO:0000313" key="2">
    <source>
        <dbReference type="Proteomes" id="UP000264492"/>
    </source>
</evidence>
<keyword evidence="2" id="KW-1185">Reference proteome</keyword>